<reference evidence="1 2" key="1">
    <citation type="journal article" date="2016" name="Nat. Commun.">
        <title>Thousands of microbial genomes shed light on interconnected biogeochemical processes in an aquifer system.</title>
        <authorList>
            <person name="Anantharaman K."/>
            <person name="Brown C.T."/>
            <person name="Hug L.A."/>
            <person name="Sharon I."/>
            <person name="Castelle C.J."/>
            <person name="Probst A.J."/>
            <person name="Thomas B.C."/>
            <person name="Singh A."/>
            <person name="Wilkins M.J."/>
            <person name="Karaoz U."/>
            <person name="Brodie E.L."/>
            <person name="Williams K.H."/>
            <person name="Hubbard S.S."/>
            <person name="Banfield J.F."/>
        </authorList>
    </citation>
    <scope>NUCLEOTIDE SEQUENCE [LARGE SCALE GENOMIC DNA]</scope>
</reference>
<sequence length="157" mass="18221">MFNLIPISLLIMAMGGMVYIISNHLSEFNGDNEKNDDFNFSLKAHFASWINQLPLDSVKIQSLSLTQKMLHKTRLLLLKTDNHLMRLIGKISEKDKTINSSDFWQDLSNNKQEKEEIIPKPVSEVKIEFVAEKDKQIEKFFDIQPSKKTLKIKKSQK</sequence>
<dbReference type="Proteomes" id="UP000176431">
    <property type="component" value="Unassembled WGS sequence"/>
</dbReference>
<organism evidence="1 2">
    <name type="scientific">Candidatus Azambacteria bacterium RIFCSPHIGHO2_01_FULL_40_24</name>
    <dbReference type="NCBI Taxonomy" id="1797301"/>
    <lineage>
        <taxon>Bacteria</taxon>
        <taxon>Candidatus Azamiibacteriota</taxon>
    </lineage>
</organism>
<comment type="caution">
    <text evidence="1">The sequence shown here is derived from an EMBL/GenBank/DDBJ whole genome shotgun (WGS) entry which is preliminary data.</text>
</comment>
<evidence type="ECO:0000313" key="1">
    <source>
        <dbReference type="EMBL" id="OGD24928.1"/>
    </source>
</evidence>
<dbReference type="EMBL" id="MEYK01000029">
    <property type="protein sequence ID" value="OGD24928.1"/>
    <property type="molecule type" value="Genomic_DNA"/>
</dbReference>
<accession>A0A1F5B2S9</accession>
<evidence type="ECO:0000313" key="2">
    <source>
        <dbReference type="Proteomes" id="UP000176431"/>
    </source>
</evidence>
<gene>
    <name evidence="1" type="ORF">A2819_02790</name>
</gene>
<dbReference type="AlphaFoldDB" id="A0A1F5B2S9"/>
<name>A0A1F5B2S9_9BACT</name>
<protein>
    <submittedName>
        <fullName evidence="1">Uncharacterized protein</fullName>
    </submittedName>
</protein>
<proteinExistence type="predicted"/>